<dbReference type="Pfam" id="PF14322">
    <property type="entry name" value="SusD-like_3"/>
    <property type="match status" value="1"/>
</dbReference>
<dbReference type="InterPro" id="IPR011990">
    <property type="entry name" value="TPR-like_helical_dom_sf"/>
</dbReference>
<evidence type="ECO:0000256" key="6">
    <source>
        <dbReference type="SAM" id="MobiDB-lite"/>
    </source>
</evidence>
<dbReference type="InterPro" id="IPR012944">
    <property type="entry name" value="SusD_RagB_dom"/>
</dbReference>
<comment type="caution">
    <text evidence="10">The sequence shown here is derived from an EMBL/GenBank/DDBJ whole genome shotgun (WGS) entry which is preliminary data.</text>
</comment>
<keyword evidence="11" id="KW-1185">Reference proteome</keyword>
<dbReference type="EMBL" id="JAUOEL010000001">
    <property type="protein sequence ID" value="MDO5973423.1"/>
    <property type="molecule type" value="Genomic_DNA"/>
</dbReference>
<keyword evidence="3 7" id="KW-0732">Signal</keyword>
<proteinExistence type="inferred from homology"/>
<dbReference type="SUPFAM" id="SSF48452">
    <property type="entry name" value="TPR-like"/>
    <property type="match status" value="1"/>
</dbReference>
<protein>
    <submittedName>
        <fullName evidence="10">RagB/SusD family nutrient uptake outer membrane protein</fullName>
    </submittedName>
</protein>
<feature type="signal peptide" evidence="7">
    <location>
        <begin position="1"/>
        <end position="23"/>
    </location>
</feature>
<keyword evidence="4" id="KW-0472">Membrane</keyword>
<accession>A0ABT8WJT4</accession>
<dbReference type="Proteomes" id="UP001176806">
    <property type="component" value="Unassembled WGS sequence"/>
</dbReference>
<name>A0ABT8WJT4_9FLAO</name>
<feature type="domain" description="SusD-like N-terminal" evidence="9">
    <location>
        <begin position="21"/>
        <end position="232"/>
    </location>
</feature>
<comment type="similarity">
    <text evidence="2">Belongs to the SusD family.</text>
</comment>
<evidence type="ECO:0000256" key="5">
    <source>
        <dbReference type="ARBA" id="ARBA00023237"/>
    </source>
</evidence>
<gene>
    <name evidence="10" type="ORF">Q4Q40_04430</name>
</gene>
<evidence type="ECO:0000256" key="7">
    <source>
        <dbReference type="SAM" id="SignalP"/>
    </source>
</evidence>
<evidence type="ECO:0000313" key="10">
    <source>
        <dbReference type="EMBL" id="MDO5973423.1"/>
    </source>
</evidence>
<evidence type="ECO:0000256" key="4">
    <source>
        <dbReference type="ARBA" id="ARBA00023136"/>
    </source>
</evidence>
<evidence type="ECO:0000256" key="1">
    <source>
        <dbReference type="ARBA" id="ARBA00004442"/>
    </source>
</evidence>
<feature type="domain" description="RagB/SusD" evidence="8">
    <location>
        <begin position="323"/>
        <end position="442"/>
    </location>
</feature>
<evidence type="ECO:0000259" key="9">
    <source>
        <dbReference type="Pfam" id="PF14322"/>
    </source>
</evidence>
<evidence type="ECO:0000256" key="3">
    <source>
        <dbReference type="ARBA" id="ARBA00022729"/>
    </source>
</evidence>
<dbReference type="Pfam" id="PF07980">
    <property type="entry name" value="SusD_RagB"/>
    <property type="match status" value="1"/>
</dbReference>
<keyword evidence="5" id="KW-0998">Cell outer membrane</keyword>
<sequence length="481" mass="53830">MKYSKYIIIVFLGFLLNSCSDFLDPDPDSAIKTEDFYQTAEELELGVIAIYDALQGVNSNQLNDNRGIQVEFYVTEMLSDNANTRTPDANDSADAGQFENFSVESNNGISANYYSSMYRVIYLANVVLDAVETLEDASSLTRIEAEARFLRAYAYFNLIRMYGEDVENLGLPLVDHVLTEEEKAIQYTRVSENKIYDLIIEDFLNATEGLDDTYKSRASKSAAHTFLAMVYMTIDNADYSEALVHLDQVASNYALLDNYADIFDPANELNSEIIFSIGFVNDAANDSQNYSAEFAATGNSSGVNYLTTDLQAKLSNFGGTNRQLYNIDDNDSEDKYQTAKHTTNSSDDEQAGTDFIVLRYADVVMLYAEANMGTSNEVNVSGSWADNYNKIRTRAGLTAVTTITKDELIDERRYEFFSENKRMFDLKRFGVATEVLSAFAAASGYDFNSSEVTLPIPLREINLSPLNSNGEIALIQNINWR</sequence>
<dbReference type="InterPro" id="IPR033985">
    <property type="entry name" value="SusD-like_N"/>
</dbReference>
<comment type="subcellular location">
    <subcellularLocation>
        <location evidence="1">Cell outer membrane</location>
    </subcellularLocation>
</comment>
<feature type="chain" id="PRO_5045487553" evidence="7">
    <location>
        <begin position="24"/>
        <end position="481"/>
    </location>
</feature>
<evidence type="ECO:0000259" key="8">
    <source>
        <dbReference type="Pfam" id="PF07980"/>
    </source>
</evidence>
<reference evidence="10" key="1">
    <citation type="submission" date="2023-07" db="EMBL/GenBank/DDBJ databases">
        <title>Two novel species in the genus Flavivirga.</title>
        <authorList>
            <person name="Kwon K."/>
        </authorList>
    </citation>
    <scope>NUCLEOTIDE SEQUENCE</scope>
    <source>
        <strain evidence="10">KACC 14158</strain>
    </source>
</reference>
<evidence type="ECO:0000313" key="11">
    <source>
        <dbReference type="Proteomes" id="UP001176806"/>
    </source>
</evidence>
<dbReference type="Gene3D" id="1.25.40.390">
    <property type="match status" value="1"/>
</dbReference>
<feature type="region of interest" description="Disordered" evidence="6">
    <location>
        <begin position="326"/>
        <end position="348"/>
    </location>
</feature>
<organism evidence="10 11">
    <name type="scientific">Flavivirga jejuensis</name>
    <dbReference type="NCBI Taxonomy" id="870487"/>
    <lineage>
        <taxon>Bacteria</taxon>
        <taxon>Pseudomonadati</taxon>
        <taxon>Bacteroidota</taxon>
        <taxon>Flavobacteriia</taxon>
        <taxon>Flavobacteriales</taxon>
        <taxon>Flavobacteriaceae</taxon>
        <taxon>Flavivirga</taxon>
    </lineage>
</organism>
<dbReference type="RefSeq" id="WP_303300509.1">
    <property type="nucleotide sequence ID" value="NZ_BAABDA010000042.1"/>
</dbReference>
<evidence type="ECO:0000256" key="2">
    <source>
        <dbReference type="ARBA" id="ARBA00006275"/>
    </source>
</evidence>